<evidence type="ECO:0000256" key="1">
    <source>
        <dbReference type="ARBA" id="ARBA00006484"/>
    </source>
</evidence>
<dbReference type="PANTHER" id="PTHR43639:SF1">
    <property type="entry name" value="SHORT-CHAIN DEHYDROGENASE_REDUCTASE FAMILY PROTEIN"/>
    <property type="match status" value="1"/>
</dbReference>
<evidence type="ECO:0000313" key="4">
    <source>
        <dbReference type="Proteomes" id="UP001501510"/>
    </source>
</evidence>
<dbReference type="SUPFAM" id="SSF51735">
    <property type="entry name" value="NAD(P)-binding Rossmann-fold domains"/>
    <property type="match status" value="1"/>
</dbReference>
<organism evidence="3 4">
    <name type="scientific">Clostridium oceanicum</name>
    <dbReference type="NCBI Taxonomy" id="1543"/>
    <lineage>
        <taxon>Bacteria</taxon>
        <taxon>Bacillati</taxon>
        <taxon>Bacillota</taxon>
        <taxon>Clostridia</taxon>
        <taxon>Eubacteriales</taxon>
        <taxon>Clostridiaceae</taxon>
        <taxon>Clostridium</taxon>
    </lineage>
</organism>
<dbReference type="RefSeq" id="WP_343757590.1">
    <property type="nucleotide sequence ID" value="NZ_BAAACG010000001.1"/>
</dbReference>
<reference evidence="3 4" key="1">
    <citation type="journal article" date="2019" name="Int. J. Syst. Evol. Microbiol.">
        <title>The Global Catalogue of Microorganisms (GCM) 10K type strain sequencing project: providing services to taxonomists for standard genome sequencing and annotation.</title>
        <authorList>
            <consortium name="The Broad Institute Genomics Platform"/>
            <consortium name="The Broad Institute Genome Sequencing Center for Infectious Disease"/>
            <person name="Wu L."/>
            <person name="Ma J."/>
        </authorList>
    </citation>
    <scope>NUCLEOTIDE SEQUENCE [LARGE SCALE GENOMIC DNA]</scope>
    <source>
        <strain evidence="3 4">JCM 1407</strain>
    </source>
</reference>
<sequence>MKMDGRVAIVTGAASGMGKAISNRLLKEGSKVIGFSLEETCNINDPNFIYYSGNVCILEDCKKVVEKAIKTFGKIDCLVNSAGITREGTLETTTLDTFKLTFEINVFGVFNMCKATIKELKKHTSTIVNISSDMSKQPLKERISYNPSKAAVNMLTECIALDYAPNIRANTIMPGVVHTPMIEKRLHEADNPEDLLNFYKSIYPLERIGTVDDITNAVLFLSTKESSWMTGGHLPICGGSL</sequence>
<accession>A0ABN1J829</accession>
<proteinExistence type="inferred from homology"/>
<protein>
    <submittedName>
        <fullName evidence="3">3-oxoacyl-[acyl-carrier-protein] reductase</fullName>
    </submittedName>
</protein>
<dbReference type="PRINTS" id="PR00080">
    <property type="entry name" value="SDRFAMILY"/>
</dbReference>
<keyword evidence="4" id="KW-1185">Reference proteome</keyword>
<dbReference type="InterPro" id="IPR002347">
    <property type="entry name" value="SDR_fam"/>
</dbReference>
<comment type="caution">
    <text evidence="3">The sequence shown here is derived from an EMBL/GenBank/DDBJ whole genome shotgun (WGS) entry which is preliminary data.</text>
</comment>
<evidence type="ECO:0000256" key="2">
    <source>
        <dbReference type="ARBA" id="ARBA00023002"/>
    </source>
</evidence>
<keyword evidence="2" id="KW-0560">Oxidoreductase</keyword>
<comment type="similarity">
    <text evidence="1">Belongs to the short-chain dehydrogenases/reductases (SDR) family.</text>
</comment>
<dbReference type="PANTHER" id="PTHR43639">
    <property type="entry name" value="OXIDOREDUCTASE, SHORT-CHAIN DEHYDROGENASE/REDUCTASE FAMILY (AFU_ORTHOLOGUE AFUA_5G02870)"/>
    <property type="match status" value="1"/>
</dbReference>
<dbReference type="CDD" id="cd05233">
    <property type="entry name" value="SDR_c"/>
    <property type="match status" value="1"/>
</dbReference>
<gene>
    <name evidence="3" type="primary">fabG_1</name>
    <name evidence="3" type="ORF">GCM10008906_00230</name>
</gene>
<dbReference type="Gene3D" id="3.40.50.720">
    <property type="entry name" value="NAD(P)-binding Rossmann-like Domain"/>
    <property type="match status" value="1"/>
</dbReference>
<evidence type="ECO:0000313" key="3">
    <source>
        <dbReference type="EMBL" id="GAA0731577.1"/>
    </source>
</evidence>
<dbReference type="Pfam" id="PF13561">
    <property type="entry name" value="adh_short_C2"/>
    <property type="match status" value="1"/>
</dbReference>
<dbReference type="InterPro" id="IPR036291">
    <property type="entry name" value="NAD(P)-bd_dom_sf"/>
</dbReference>
<name>A0ABN1J829_9CLOT</name>
<dbReference type="Proteomes" id="UP001501510">
    <property type="component" value="Unassembled WGS sequence"/>
</dbReference>
<dbReference type="EMBL" id="BAAACG010000001">
    <property type="protein sequence ID" value="GAA0731577.1"/>
    <property type="molecule type" value="Genomic_DNA"/>
</dbReference>
<dbReference type="PRINTS" id="PR00081">
    <property type="entry name" value="GDHRDH"/>
</dbReference>